<dbReference type="EMBL" id="BATC01000001">
    <property type="protein sequence ID" value="GAD57822.1"/>
    <property type="molecule type" value="Genomic_DNA"/>
</dbReference>
<dbReference type="SUPFAM" id="SSF46785">
    <property type="entry name" value="Winged helix' DNA-binding domain"/>
    <property type="match status" value="1"/>
</dbReference>
<dbReference type="AlphaFoldDB" id="A0A8E0NAK1"/>
<keyword evidence="3" id="KW-0804">Transcription</keyword>
<dbReference type="SMART" id="SM00450">
    <property type="entry name" value="RHOD"/>
    <property type="match status" value="1"/>
</dbReference>
<dbReference type="Pfam" id="PF11127">
    <property type="entry name" value="YgaP-like_TM"/>
    <property type="match status" value="1"/>
</dbReference>
<gene>
    <name evidence="7" type="ORF">MBEBAB_0072</name>
</gene>
<keyword evidence="2" id="KW-0238">DNA-binding</keyword>
<dbReference type="InterPro" id="IPR051011">
    <property type="entry name" value="Metal_resp_trans_reg"/>
</dbReference>
<dbReference type="InterPro" id="IPR036390">
    <property type="entry name" value="WH_DNA-bd_sf"/>
</dbReference>
<dbReference type="Proteomes" id="UP000016569">
    <property type="component" value="Unassembled WGS sequence"/>
</dbReference>
<accession>A0A8E0NAK1</accession>
<protein>
    <submittedName>
        <fullName evidence="7">Rhodanese-related sulfurtransferases</fullName>
    </submittedName>
</protein>
<keyword evidence="7" id="KW-0808">Transferase</keyword>
<dbReference type="GO" id="GO:0003677">
    <property type="term" value="F:DNA binding"/>
    <property type="evidence" value="ECO:0007669"/>
    <property type="project" value="UniProtKB-KW"/>
</dbReference>
<organism evidence="7 8">
    <name type="scientific">Brevundimonas abyssalis TAR-001</name>
    <dbReference type="NCBI Taxonomy" id="1391729"/>
    <lineage>
        <taxon>Bacteria</taxon>
        <taxon>Pseudomonadati</taxon>
        <taxon>Pseudomonadota</taxon>
        <taxon>Alphaproteobacteria</taxon>
        <taxon>Caulobacterales</taxon>
        <taxon>Caulobacteraceae</taxon>
        <taxon>Brevundimonas</taxon>
    </lineage>
</organism>
<dbReference type="GO" id="GO:0003700">
    <property type="term" value="F:DNA-binding transcription factor activity"/>
    <property type="evidence" value="ECO:0007669"/>
    <property type="project" value="InterPro"/>
</dbReference>
<comment type="caution">
    <text evidence="7">The sequence shown here is derived from an EMBL/GenBank/DDBJ whole genome shotgun (WGS) entry which is preliminary data.</text>
</comment>
<dbReference type="NCBIfam" id="NF033788">
    <property type="entry name" value="HTH_metalloreg"/>
    <property type="match status" value="1"/>
</dbReference>
<evidence type="ECO:0000256" key="4">
    <source>
        <dbReference type="SAM" id="Phobius"/>
    </source>
</evidence>
<keyword evidence="1" id="KW-0805">Transcription regulation</keyword>
<dbReference type="SMART" id="SM00418">
    <property type="entry name" value="HTH_ARSR"/>
    <property type="match status" value="1"/>
</dbReference>
<sequence length="297" mass="31776">MNSPTDIAVAIDPAAFQAAAGQAARLLRALGNEKRLMILCRLGGEELPVSALVQASGLSQSALSQHLALLREEGLVATRREGQSIYYRIHDPAVLQVIATLAAIFCPPEMMPPQLDESLTMTAILTPLSAAEVQARITSGRARLVDIREPDEFAREHIPGVAHTPLSAFEDAHLGIRADQDVIFMCRSGMRTQTNCVRLAARVEGEAFVLDGGLQGWKDAGLPTSVDKKAPLELMRQVQIIAGSLVVIGALLSWLVHPAWIALSAFVGAGLFMAGATGICGMARMLMLAPWNRTRAA</sequence>
<dbReference type="GO" id="GO:0016740">
    <property type="term" value="F:transferase activity"/>
    <property type="evidence" value="ECO:0007669"/>
    <property type="project" value="UniProtKB-KW"/>
</dbReference>
<evidence type="ECO:0000259" key="5">
    <source>
        <dbReference type="PROSITE" id="PS50206"/>
    </source>
</evidence>
<dbReference type="Gene3D" id="1.10.10.10">
    <property type="entry name" value="Winged helix-like DNA-binding domain superfamily/Winged helix DNA-binding domain"/>
    <property type="match status" value="1"/>
</dbReference>
<keyword evidence="4" id="KW-0812">Transmembrane</keyword>
<feature type="transmembrane region" description="Helical" evidence="4">
    <location>
        <begin position="238"/>
        <end position="256"/>
    </location>
</feature>
<evidence type="ECO:0000259" key="6">
    <source>
        <dbReference type="PROSITE" id="PS50987"/>
    </source>
</evidence>
<dbReference type="InterPro" id="IPR001845">
    <property type="entry name" value="HTH_ArsR_DNA-bd_dom"/>
</dbReference>
<dbReference type="InterPro" id="IPR011991">
    <property type="entry name" value="ArsR-like_HTH"/>
</dbReference>
<dbReference type="Gene3D" id="6.10.140.1340">
    <property type="match status" value="1"/>
</dbReference>
<keyword evidence="8" id="KW-1185">Reference proteome</keyword>
<keyword evidence="4" id="KW-1133">Transmembrane helix</keyword>
<dbReference type="Gene3D" id="3.40.250.10">
    <property type="entry name" value="Rhodanese-like domain"/>
    <property type="match status" value="1"/>
</dbReference>
<proteinExistence type="predicted"/>
<evidence type="ECO:0000256" key="2">
    <source>
        <dbReference type="ARBA" id="ARBA00023125"/>
    </source>
</evidence>
<evidence type="ECO:0000256" key="1">
    <source>
        <dbReference type="ARBA" id="ARBA00023015"/>
    </source>
</evidence>
<dbReference type="PRINTS" id="PR00778">
    <property type="entry name" value="HTHARSR"/>
</dbReference>
<keyword evidence="4" id="KW-0472">Membrane</keyword>
<dbReference type="PANTHER" id="PTHR43132">
    <property type="entry name" value="ARSENICAL RESISTANCE OPERON REPRESSOR ARSR-RELATED"/>
    <property type="match status" value="1"/>
</dbReference>
<dbReference type="InterPro" id="IPR021309">
    <property type="entry name" value="YgaP-like_TM"/>
</dbReference>
<dbReference type="Pfam" id="PF00581">
    <property type="entry name" value="Rhodanese"/>
    <property type="match status" value="1"/>
</dbReference>
<feature type="domain" description="Rhodanese" evidence="5">
    <location>
        <begin position="138"/>
        <end position="226"/>
    </location>
</feature>
<dbReference type="InterPro" id="IPR036873">
    <property type="entry name" value="Rhodanese-like_dom_sf"/>
</dbReference>
<dbReference type="PROSITE" id="PS50206">
    <property type="entry name" value="RHODANESE_3"/>
    <property type="match status" value="1"/>
</dbReference>
<name>A0A8E0NAK1_9CAUL</name>
<reference evidence="8" key="1">
    <citation type="journal article" date="2013" name="Genome Announc.">
        <title>Draft Genome Sequence of the Dimorphic Prosthecate Bacterium Brevundimonas abyssalis TAR-001T.</title>
        <authorList>
            <person name="Tsubouchi T."/>
            <person name="Nishi S."/>
            <person name="Usui K."/>
            <person name="Shimane Y."/>
            <person name="Takaki Y."/>
            <person name="Maruyama T."/>
            <person name="Hatada Y."/>
        </authorList>
    </citation>
    <scope>NUCLEOTIDE SEQUENCE [LARGE SCALE GENOMIC DNA]</scope>
    <source>
        <strain evidence="8">TAR-001</strain>
    </source>
</reference>
<dbReference type="CDD" id="cd00090">
    <property type="entry name" value="HTH_ARSR"/>
    <property type="match status" value="1"/>
</dbReference>
<dbReference type="InterPro" id="IPR036388">
    <property type="entry name" value="WH-like_DNA-bd_sf"/>
</dbReference>
<dbReference type="SUPFAM" id="SSF52821">
    <property type="entry name" value="Rhodanese/Cell cycle control phosphatase"/>
    <property type="match status" value="1"/>
</dbReference>
<dbReference type="InterPro" id="IPR001763">
    <property type="entry name" value="Rhodanese-like_dom"/>
</dbReference>
<dbReference type="PROSITE" id="PS50987">
    <property type="entry name" value="HTH_ARSR_2"/>
    <property type="match status" value="1"/>
</dbReference>
<feature type="transmembrane region" description="Helical" evidence="4">
    <location>
        <begin position="262"/>
        <end position="286"/>
    </location>
</feature>
<evidence type="ECO:0000256" key="3">
    <source>
        <dbReference type="ARBA" id="ARBA00023163"/>
    </source>
</evidence>
<dbReference type="Pfam" id="PF01022">
    <property type="entry name" value="HTH_5"/>
    <property type="match status" value="1"/>
</dbReference>
<evidence type="ECO:0000313" key="7">
    <source>
        <dbReference type="EMBL" id="GAD57822.1"/>
    </source>
</evidence>
<evidence type="ECO:0000313" key="8">
    <source>
        <dbReference type="Proteomes" id="UP000016569"/>
    </source>
</evidence>
<feature type="domain" description="HTH arsR-type" evidence="6">
    <location>
        <begin position="15"/>
        <end position="109"/>
    </location>
</feature>
<dbReference type="PANTHER" id="PTHR43132:SF2">
    <property type="entry name" value="ARSENICAL RESISTANCE OPERON REPRESSOR ARSR-RELATED"/>
    <property type="match status" value="1"/>
</dbReference>